<dbReference type="InterPro" id="IPR004424">
    <property type="entry name" value="IspE"/>
</dbReference>
<dbReference type="EMBL" id="WTPX01000079">
    <property type="protein sequence ID" value="NNJ26460.1"/>
    <property type="molecule type" value="Genomic_DNA"/>
</dbReference>
<comment type="catalytic activity">
    <reaction evidence="6">
        <text>4-CDP-2-C-methyl-D-erythritol + ATP = 4-CDP-2-C-methyl-D-erythritol 2-phosphate + ADP + H(+)</text>
        <dbReference type="Rhea" id="RHEA:18437"/>
        <dbReference type="ChEBI" id="CHEBI:15378"/>
        <dbReference type="ChEBI" id="CHEBI:30616"/>
        <dbReference type="ChEBI" id="CHEBI:57823"/>
        <dbReference type="ChEBI" id="CHEBI:57919"/>
        <dbReference type="ChEBI" id="CHEBI:456216"/>
        <dbReference type="EC" id="2.7.1.148"/>
    </reaction>
</comment>
<dbReference type="SUPFAM" id="SSF55060">
    <property type="entry name" value="GHMP Kinase, C-terminal domain"/>
    <property type="match status" value="1"/>
</dbReference>
<dbReference type="Gene3D" id="3.30.230.10">
    <property type="match status" value="1"/>
</dbReference>
<keyword evidence="4 6" id="KW-0418">Kinase</keyword>
<evidence type="ECO:0000256" key="1">
    <source>
        <dbReference type="ARBA" id="ARBA00017473"/>
    </source>
</evidence>
<keyword evidence="9" id="KW-1185">Reference proteome</keyword>
<evidence type="ECO:0000256" key="3">
    <source>
        <dbReference type="ARBA" id="ARBA00022741"/>
    </source>
</evidence>
<evidence type="ECO:0000256" key="6">
    <source>
        <dbReference type="HAMAP-Rule" id="MF_00061"/>
    </source>
</evidence>
<sequence>MRILRHPRRPTAHAGVGEPALTIHAPAKLNLTLDVLGRRPDGFHELESLMVTAGWFDTLTFAPADDFALSVTGATGVPTDGSNLVSRAAAALAESAGRTVSGAITLHKRIPHDAGLGGGSSDAAAALLGLNELWGCGLSRIELSEIGATVGSDVPFFLAGSAAGVVRGRGERVEPIAAGPRRWAVLAKPPIGLSTAAVFAAWGGRASANGTARAAASYSGSLAGLAETTVNDLDGPATELEPRLAAERDAFALAGFSRSCLSGSGTSRFALCRSASAARSAAATLRRLRPGPVVAVPLAV</sequence>
<organism evidence="8 9">
    <name type="scientific">Alienimonas chondri</name>
    <dbReference type="NCBI Taxonomy" id="2681879"/>
    <lineage>
        <taxon>Bacteria</taxon>
        <taxon>Pseudomonadati</taxon>
        <taxon>Planctomycetota</taxon>
        <taxon>Planctomycetia</taxon>
        <taxon>Planctomycetales</taxon>
        <taxon>Planctomycetaceae</taxon>
        <taxon>Alienimonas</taxon>
    </lineage>
</organism>
<reference evidence="8 9" key="1">
    <citation type="journal article" date="2020" name="Syst. Appl. Microbiol.">
        <title>Alienimonas chondri sp. nov., a novel planctomycete isolated from the biofilm of the red alga Chondrus crispus.</title>
        <authorList>
            <person name="Vitorino I."/>
            <person name="Albuquerque L."/>
            <person name="Wiegand S."/>
            <person name="Kallscheuer N."/>
            <person name="da Costa M.S."/>
            <person name="Lobo-da-Cunha A."/>
            <person name="Jogler C."/>
            <person name="Lage O.M."/>
        </authorList>
    </citation>
    <scope>NUCLEOTIDE SEQUENCE [LARGE SCALE GENOMIC DNA]</scope>
    <source>
        <strain evidence="8 9">LzC2</strain>
    </source>
</reference>
<dbReference type="EC" id="2.7.1.148" evidence="6"/>
<dbReference type="PANTHER" id="PTHR43527">
    <property type="entry name" value="4-DIPHOSPHOCYTIDYL-2-C-METHYL-D-ERYTHRITOL KINASE, CHLOROPLASTIC"/>
    <property type="match status" value="1"/>
</dbReference>
<feature type="binding site" evidence="6">
    <location>
        <begin position="111"/>
        <end position="121"/>
    </location>
    <ligand>
        <name>ATP</name>
        <dbReference type="ChEBI" id="CHEBI:30616"/>
    </ligand>
</feature>
<evidence type="ECO:0000259" key="7">
    <source>
        <dbReference type="Pfam" id="PF00288"/>
    </source>
</evidence>
<dbReference type="RefSeq" id="WP_206678694.1">
    <property type="nucleotide sequence ID" value="NZ_WTPX01000079.1"/>
</dbReference>
<keyword evidence="5 6" id="KW-0067">ATP-binding</keyword>
<evidence type="ECO:0000256" key="4">
    <source>
        <dbReference type="ARBA" id="ARBA00022777"/>
    </source>
</evidence>
<dbReference type="Gene3D" id="3.30.70.890">
    <property type="entry name" value="GHMP kinase, C-terminal domain"/>
    <property type="match status" value="1"/>
</dbReference>
<dbReference type="NCBIfam" id="TIGR00154">
    <property type="entry name" value="ispE"/>
    <property type="match status" value="1"/>
</dbReference>
<comment type="function">
    <text evidence="6">Catalyzes the phosphorylation of the position 2 hydroxy group of 4-diphosphocytidyl-2C-methyl-D-erythritol.</text>
</comment>
<feature type="active site" evidence="6">
    <location>
        <position position="153"/>
    </location>
</feature>
<comment type="pathway">
    <text evidence="6">Isoprenoid biosynthesis; isopentenyl diphosphate biosynthesis via DXP pathway; isopentenyl diphosphate from 1-deoxy-D-xylulose 5-phosphate: step 3/6.</text>
</comment>
<keyword evidence="3 6" id="KW-0547">Nucleotide-binding</keyword>
<dbReference type="InterPro" id="IPR036554">
    <property type="entry name" value="GHMP_kinase_C_sf"/>
</dbReference>
<dbReference type="SUPFAM" id="SSF54211">
    <property type="entry name" value="Ribosomal protein S5 domain 2-like"/>
    <property type="match status" value="1"/>
</dbReference>
<dbReference type="GO" id="GO:0050515">
    <property type="term" value="F:4-(cytidine 5'-diphospho)-2-C-methyl-D-erythritol kinase activity"/>
    <property type="evidence" value="ECO:0007669"/>
    <property type="project" value="UniProtKB-EC"/>
</dbReference>
<dbReference type="Proteomes" id="UP000609651">
    <property type="component" value="Unassembled WGS sequence"/>
</dbReference>
<dbReference type="PIRSF" id="PIRSF010376">
    <property type="entry name" value="IspE"/>
    <property type="match status" value="1"/>
</dbReference>
<gene>
    <name evidence="6 8" type="primary">ispE</name>
    <name evidence="8" type="ORF">LzC2_25470</name>
</gene>
<evidence type="ECO:0000313" key="9">
    <source>
        <dbReference type="Proteomes" id="UP000609651"/>
    </source>
</evidence>
<evidence type="ECO:0000256" key="5">
    <source>
        <dbReference type="ARBA" id="ARBA00022840"/>
    </source>
</evidence>
<evidence type="ECO:0000256" key="2">
    <source>
        <dbReference type="ARBA" id="ARBA00022679"/>
    </source>
</evidence>
<dbReference type="Pfam" id="PF00288">
    <property type="entry name" value="GHMP_kinases_N"/>
    <property type="match status" value="1"/>
</dbReference>
<comment type="caution">
    <text evidence="8">The sequence shown here is derived from an EMBL/GenBank/DDBJ whole genome shotgun (WGS) entry which is preliminary data.</text>
</comment>
<dbReference type="InterPro" id="IPR020568">
    <property type="entry name" value="Ribosomal_Su5_D2-typ_SF"/>
</dbReference>
<dbReference type="InterPro" id="IPR006204">
    <property type="entry name" value="GHMP_kinase_N_dom"/>
</dbReference>
<dbReference type="HAMAP" id="MF_00061">
    <property type="entry name" value="IspE"/>
    <property type="match status" value="1"/>
</dbReference>
<dbReference type="NCBIfam" id="NF011202">
    <property type="entry name" value="PRK14608.1"/>
    <property type="match status" value="1"/>
</dbReference>
<name>A0ABX1VEZ6_9PLAN</name>
<evidence type="ECO:0000313" key="8">
    <source>
        <dbReference type="EMBL" id="NNJ26460.1"/>
    </source>
</evidence>
<dbReference type="PANTHER" id="PTHR43527:SF2">
    <property type="entry name" value="4-DIPHOSPHOCYTIDYL-2-C-METHYL-D-ERYTHRITOL KINASE, CHLOROPLASTIC"/>
    <property type="match status" value="1"/>
</dbReference>
<keyword evidence="2 6" id="KW-0808">Transferase</keyword>
<accession>A0ABX1VEZ6</accession>
<dbReference type="InterPro" id="IPR014721">
    <property type="entry name" value="Ribsml_uS5_D2-typ_fold_subgr"/>
</dbReference>
<comment type="similarity">
    <text evidence="6">Belongs to the GHMP kinase family. IspE subfamily.</text>
</comment>
<protein>
    <recommendedName>
        <fullName evidence="1 6">4-diphosphocytidyl-2-C-methyl-D-erythritol kinase</fullName>
        <shortName evidence="6">CMK</shortName>
        <ecNumber evidence="6">2.7.1.148</ecNumber>
    </recommendedName>
    <alternativeName>
        <fullName evidence="6">4-(cytidine-5'-diphospho)-2-C-methyl-D-erythritol kinase</fullName>
    </alternativeName>
</protein>
<keyword evidence="6" id="KW-0414">Isoprene biosynthesis</keyword>
<feature type="domain" description="GHMP kinase N-terminal" evidence="7">
    <location>
        <begin position="83"/>
        <end position="160"/>
    </location>
</feature>
<feature type="active site" evidence="6">
    <location>
        <position position="28"/>
    </location>
</feature>
<proteinExistence type="inferred from homology"/>